<proteinExistence type="predicted"/>
<dbReference type="InterPro" id="IPR019257">
    <property type="entry name" value="MeTrfase_dom"/>
</dbReference>
<keyword evidence="5" id="KW-1185">Reference proteome</keyword>
<dbReference type="EC" id="2.1.1.44" evidence="4"/>
<protein>
    <submittedName>
        <fullName evidence="4">L-histidine N(Alpha)-methyltransferase</fullName>
        <ecNumber evidence="4">2.1.1.44</ecNumber>
    </submittedName>
</protein>
<dbReference type="PIRSF" id="PIRSF018005">
    <property type="entry name" value="UCP018005"/>
    <property type="match status" value="1"/>
</dbReference>
<dbReference type="OrthoDB" id="5289726at2"/>
<dbReference type="GO" id="GO:0052706">
    <property type="term" value="F:L-histidine N(alpha)-methyltransferase activity"/>
    <property type="evidence" value="ECO:0007669"/>
    <property type="project" value="UniProtKB-EC"/>
</dbReference>
<dbReference type="Gene3D" id="3.40.50.150">
    <property type="entry name" value="Vaccinia Virus protein VP39"/>
    <property type="match status" value="1"/>
</dbReference>
<evidence type="ECO:0000313" key="5">
    <source>
        <dbReference type="Proteomes" id="UP000321548"/>
    </source>
</evidence>
<name>A0A5C8NQ56_9BURK</name>
<accession>A0A5C8NQ56</accession>
<dbReference type="InterPro" id="IPR051128">
    <property type="entry name" value="EgtD_Methyltrsf_superfamily"/>
</dbReference>
<dbReference type="EMBL" id="VDUY01000007">
    <property type="protein sequence ID" value="TXL63859.1"/>
    <property type="molecule type" value="Genomic_DNA"/>
</dbReference>
<gene>
    <name evidence="4" type="primary">egtD</name>
    <name evidence="4" type="ORF">FHP08_16335</name>
</gene>
<dbReference type="PANTHER" id="PTHR43397:SF1">
    <property type="entry name" value="ERGOTHIONEINE BIOSYNTHESIS PROTEIN 1"/>
    <property type="match status" value="1"/>
</dbReference>
<evidence type="ECO:0000313" key="4">
    <source>
        <dbReference type="EMBL" id="TXL63859.1"/>
    </source>
</evidence>
<dbReference type="SUPFAM" id="SSF53335">
    <property type="entry name" value="S-adenosyl-L-methionine-dependent methyltransferases"/>
    <property type="match status" value="1"/>
</dbReference>
<evidence type="ECO:0000259" key="3">
    <source>
        <dbReference type="Pfam" id="PF10017"/>
    </source>
</evidence>
<evidence type="ECO:0000256" key="2">
    <source>
        <dbReference type="ARBA" id="ARBA00022679"/>
    </source>
</evidence>
<dbReference type="Proteomes" id="UP000321548">
    <property type="component" value="Unassembled WGS sequence"/>
</dbReference>
<comment type="caution">
    <text evidence="4">The sequence shown here is derived from an EMBL/GenBank/DDBJ whole genome shotgun (WGS) entry which is preliminary data.</text>
</comment>
<evidence type="ECO:0000256" key="1">
    <source>
        <dbReference type="ARBA" id="ARBA00022603"/>
    </source>
</evidence>
<dbReference type="RefSeq" id="WP_147705553.1">
    <property type="nucleotide sequence ID" value="NZ_VDUY01000007.1"/>
</dbReference>
<dbReference type="NCBIfam" id="TIGR03438">
    <property type="entry name" value="egtD_ergothio"/>
    <property type="match status" value="1"/>
</dbReference>
<keyword evidence="1 4" id="KW-0489">Methyltransferase</keyword>
<organism evidence="4 5">
    <name type="scientific">Zeimonas arvi</name>
    <dbReference type="NCBI Taxonomy" id="2498847"/>
    <lineage>
        <taxon>Bacteria</taxon>
        <taxon>Pseudomonadati</taxon>
        <taxon>Pseudomonadota</taxon>
        <taxon>Betaproteobacteria</taxon>
        <taxon>Burkholderiales</taxon>
        <taxon>Burkholderiaceae</taxon>
        <taxon>Zeimonas</taxon>
    </lineage>
</organism>
<feature type="domain" description="Histidine-specific methyltransferase SAM-dependent" evidence="3">
    <location>
        <begin position="8"/>
        <end position="315"/>
    </location>
</feature>
<dbReference type="GO" id="GO:0032259">
    <property type="term" value="P:methylation"/>
    <property type="evidence" value="ECO:0007669"/>
    <property type="project" value="UniProtKB-KW"/>
</dbReference>
<dbReference type="InterPro" id="IPR029063">
    <property type="entry name" value="SAM-dependent_MTases_sf"/>
</dbReference>
<keyword evidence="2 4" id="KW-0808">Transferase</keyword>
<dbReference type="AlphaFoldDB" id="A0A5C8NQ56"/>
<dbReference type="InterPro" id="IPR035094">
    <property type="entry name" value="EgtD"/>
</dbReference>
<dbReference type="PANTHER" id="PTHR43397">
    <property type="entry name" value="ERGOTHIONEINE BIOSYNTHESIS PROTEIN 1"/>
    <property type="match status" value="1"/>
</dbReference>
<dbReference type="Pfam" id="PF10017">
    <property type="entry name" value="Methyltransf_33"/>
    <property type="match status" value="1"/>
</dbReference>
<reference evidence="4 5" key="1">
    <citation type="submission" date="2019-06" db="EMBL/GenBank/DDBJ databases">
        <title>Quisquiliibacterium sp. nov., isolated from a maize field.</title>
        <authorList>
            <person name="Lin S.-Y."/>
            <person name="Tsai C.-F."/>
            <person name="Young C.-C."/>
        </authorList>
    </citation>
    <scope>NUCLEOTIDE SEQUENCE [LARGE SCALE GENOMIC DNA]</scope>
    <source>
        <strain evidence="4 5">CC-CFT501</strain>
    </source>
</reference>
<sequence>MSLEPLDRREILAGLLEPRARISPKYFYDALGSRLFCAITELDEYYPTRTEAAIMASELSRIASAWGRPGCTLIDLGAGDCEKASRLFEALRPAQYVAVDISAAFLRQSLDCLRQRFPDLDMQAVGADFSRELVLPGSVRRTSRLFFYPGSSIGNFAKDQARGLLARLRGHLGDDGGLLIGIDLVKDRRTLEAAYDDPLGVTAAFNLNVLRNANRIAGTDFDPSDWRHVAFYDEPNSRIEMHLEARRAVTVTAGAATGEPPAGFERRFVAGERIHTENSCKYRLDDFASLLASAGFAMQQAWTDPRQWFAVVLARPATAA</sequence>
<dbReference type="InterPro" id="IPR017804">
    <property type="entry name" value="MeTrfase_EgtD-like"/>
</dbReference>